<gene>
    <name evidence="2" type="ORF">H9882_05610</name>
</gene>
<protein>
    <recommendedName>
        <fullName evidence="4">Alkyl hydroperoxide reductase subunit C/ Thiol specific antioxidant domain-containing protein</fullName>
    </recommendedName>
</protein>
<dbReference type="Gene3D" id="3.40.30.10">
    <property type="entry name" value="Glutaredoxin"/>
    <property type="match status" value="1"/>
</dbReference>
<evidence type="ECO:0000256" key="1">
    <source>
        <dbReference type="SAM" id="MobiDB-lite"/>
    </source>
</evidence>
<reference evidence="2" key="1">
    <citation type="journal article" date="2021" name="PeerJ">
        <title>Extensive microbial diversity within the chicken gut microbiome revealed by metagenomics and culture.</title>
        <authorList>
            <person name="Gilroy R."/>
            <person name="Ravi A."/>
            <person name="Getino M."/>
            <person name="Pursley I."/>
            <person name="Horton D.L."/>
            <person name="Alikhan N.F."/>
            <person name="Baker D."/>
            <person name="Gharbi K."/>
            <person name="Hall N."/>
            <person name="Watson M."/>
            <person name="Adriaenssens E.M."/>
            <person name="Foster-Nyarko E."/>
            <person name="Jarju S."/>
            <person name="Secka A."/>
            <person name="Antonio M."/>
            <person name="Oren A."/>
            <person name="Chaudhuri R.R."/>
            <person name="La Ragione R."/>
            <person name="Hildebrand F."/>
            <person name="Pallen M.J."/>
        </authorList>
    </citation>
    <scope>NUCLEOTIDE SEQUENCE</scope>
    <source>
        <strain evidence="2">B5_2728</strain>
    </source>
</reference>
<comment type="caution">
    <text evidence="2">The sequence shown here is derived from an EMBL/GenBank/DDBJ whole genome shotgun (WGS) entry which is preliminary data.</text>
</comment>
<name>A0A948T2G3_9FIRM</name>
<evidence type="ECO:0000313" key="3">
    <source>
        <dbReference type="Proteomes" id="UP000713596"/>
    </source>
</evidence>
<sequence length="332" mass="37920">MAKRLQVGDVIPAFRYDTPHQAQKSFYQLTQDDRPLVMVFLRNFGHPITRHFITNYLESIRHLEHLRLACVVQSRPEALQQSIPEGALPFELICDAECALYDYLQIPQSNSRMRSYSIEAVRIIRKAQKEGYQPDKKELHQLPLTVIVGRDGEVLFCHYGSTVTDLPPNCEAMEGLAAHLQLMVQPLQEEWQDSFETQFDQPEKELVTVAQQLDGGADVDQQTEWVEEQQSVQDIQPVEAFIQEPVQVQQEAEPAPQREEAAQPETEWEQPTAPQQPEAPVQPAAPRTFQLEHTQRPDNLPRGKVQYSGTHREMNLDFSALGLGFKKDKSGK</sequence>
<proteinExistence type="predicted"/>
<reference evidence="2" key="2">
    <citation type="submission" date="2021-04" db="EMBL/GenBank/DDBJ databases">
        <authorList>
            <person name="Gilroy R."/>
        </authorList>
    </citation>
    <scope>NUCLEOTIDE SEQUENCE</scope>
    <source>
        <strain evidence="2">B5_2728</strain>
    </source>
</reference>
<feature type="region of interest" description="Disordered" evidence="1">
    <location>
        <begin position="247"/>
        <end position="310"/>
    </location>
</feature>
<dbReference type="EMBL" id="JAHLFP010000046">
    <property type="protein sequence ID" value="MBU3806352.1"/>
    <property type="molecule type" value="Genomic_DNA"/>
</dbReference>
<dbReference type="AlphaFoldDB" id="A0A948T2G3"/>
<evidence type="ECO:0000313" key="2">
    <source>
        <dbReference type="EMBL" id="MBU3806352.1"/>
    </source>
</evidence>
<dbReference type="Proteomes" id="UP000713596">
    <property type="component" value="Unassembled WGS sequence"/>
</dbReference>
<dbReference type="InterPro" id="IPR036249">
    <property type="entry name" value="Thioredoxin-like_sf"/>
</dbReference>
<evidence type="ECO:0008006" key="4">
    <source>
        <dbReference type="Google" id="ProtNLM"/>
    </source>
</evidence>
<feature type="compositionally biased region" description="Low complexity" evidence="1">
    <location>
        <begin position="263"/>
        <end position="286"/>
    </location>
</feature>
<accession>A0A948T2G3</accession>
<organism evidence="2 3">
    <name type="scientific">Candidatus Allofournierella pullistercoris</name>
    <dbReference type="NCBI Taxonomy" id="2838597"/>
    <lineage>
        <taxon>Bacteria</taxon>
        <taxon>Bacillati</taxon>
        <taxon>Bacillota</taxon>
        <taxon>Clostridia</taxon>
        <taxon>Eubacteriales</taxon>
        <taxon>Oscillospiraceae</taxon>
        <taxon>Allofournierella</taxon>
    </lineage>
</organism>
<dbReference type="SUPFAM" id="SSF52833">
    <property type="entry name" value="Thioredoxin-like"/>
    <property type="match status" value="1"/>
</dbReference>